<evidence type="ECO:0000313" key="3">
    <source>
        <dbReference type="Proteomes" id="UP000448867"/>
    </source>
</evidence>
<feature type="transmembrane region" description="Helical" evidence="1">
    <location>
        <begin position="81"/>
        <end position="101"/>
    </location>
</feature>
<keyword evidence="3" id="KW-1185">Reference proteome</keyword>
<dbReference type="OrthoDB" id="2428514at2"/>
<keyword evidence="1" id="KW-0812">Transmembrane</keyword>
<evidence type="ECO:0000256" key="1">
    <source>
        <dbReference type="SAM" id="Phobius"/>
    </source>
</evidence>
<feature type="transmembrane region" description="Helical" evidence="1">
    <location>
        <begin position="32"/>
        <end position="48"/>
    </location>
</feature>
<comment type="caution">
    <text evidence="2">The sequence shown here is derived from an EMBL/GenBank/DDBJ whole genome shotgun (WGS) entry which is preliminary data.</text>
</comment>
<dbReference type="EMBL" id="WKKI01000021">
    <property type="protein sequence ID" value="MRX72810.1"/>
    <property type="molecule type" value="Genomic_DNA"/>
</dbReference>
<keyword evidence="1" id="KW-0472">Membrane</keyword>
<organism evidence="2 3">
    <name type="scientific">Metabacillus lacus</name>
    <dbReference type="NCBI Taxonomy" id="1983721"/>
    <lineage>
        <taxon>Bacteria</taxon>
        <taxon>Bacillati</taxon>
        <taxon>Bacillota</taxon>
        <taxon>Bacilli</taxon>
        <taxon>Bacillales</taxon>
        <taxon>Bacillaceae</taxon>
        <taxon>Metabacillus</taxon>
    </lineage>
</organism>
<protein>
    <submittedName>
        <fullName evidence="2">Uncharacterized protein</fullName>
    </submittedName>
</protein>
<dbReference type="RefSeq" id="WP_154307966.1">
    <property type="nucleotide sequence ID" value="NZ_WKKI01000021.1"/>
</dbReference>
<proteinExistence type="predicted"/>
<dbReference type="AlphaFoldDB" id="A0A7X2IZR9"/>
<accession>A0A7X2IZR9</accession>
<keyword evidence="1" id="KW-1133">Transmembrane helix</keyword>
<reference evidence="2 3" key="1">
    <citation type="submission" date="2019-11" db="EMBL/GenBank/DDBJ databases">
        <title>Bacillus lacus genome.</title>
        <authorList>
            <person name="Allen C.J."/>
            <person name="Newman J.D."/>
        </authorList>
    </citation>
    <scope>NUCLEOTIDE SEQUENCE [LARGE SCALE GENOMIC DNA]</scope>
    <source>
        <strain evidence="2 3">KCTC 33946</strain>
    </source>
</reference>
<evidence type="ECO:0000313" key="2">
    <source>
        <dbReference type="EMBL" id="MRX72810.1"/>
    </source>
</evidence>
<name>A0A7X2IZR9_9BACI</name>
<gene>
    <name evidence="2" type="ORF">GJU40_11700</name>
</gene>
<sequence>MNKILTIVITLLILICLSFGIATYFDANFSDYSFFVGLVVTVVIWFSNSKGGATSRLLDVTVQGGTGIKSKQEKFEFSPGLIFLTCLAYTVVNLVALLFQYRDYL</sequence>
<dbReference type="Proteomes" id="UP000448867">
    <property type="component" value="Unassembled WGS sequence"/>
</dbReference>